<comment type="caution">
    <text evidence="2">The sequence shown here is derived from an EMBL/GenBank/DDBJ whole genome shotgun (WGS) entry which is preliminary data.</text>
</comment>
<dbReference type="InterPro" id="IPR045275">
    <property type="entry name" value="MscS_archaea/bacteria_type"/>
</dbReference>
<dbReference type="AlphaFoldDB" id="A0A1G2LAJ1"/>
<keyword evidence="1" id="KW-0812">Transmembrane</keyword>
<name>A0A1G2LAJ1_9BACT</name>
<feature type="transmembrane region" description="Helical" evidence="1">
    <location>
        <begin position="24"/>
        <end position="49"/>
    </location>
</feature>
<dbReference type="PANTHER" id="PTHR30221">
    <property type="entry name" value="SMALL-CONDUCTANCE MECHANOSENSITIVE CHANNEL"/>
    <property type="match status" value="1"/>
</dbReference>
<evidence type="ECO:0000256" key="1">
    <source>
        <dbReference type="SAM" id="Phobius"/>
    </source>
</evidence>
<gene>
    <name evidence="2" type="ORF">A3A44_02105</name>
</gene>
<sequence>MVLRTWGDVVVESLMQSWAAVGNFIPLFIGAVVVFLIGWVVAVALGSLVEQIVKAIRIDAMLQKLELEKALERGGVRLNSGVFLGALVRWFVIIVFLLAAANILGLSQVSEFLTQVLYYIPNVVVAALILLIALKVAEVVERSTRASAEAAGMRGAIVGVMARWAIWVFAVVAALLQLGVATVLIETLLTGLVAMLAIAFGLAFGLGGKDAASSFIDKVKREISGRA</sequence>
<dbReference type="EMBL" id="MHQT01000038">
    <property type="protein sequence ID" value="OHA08590.1"/>
    <property type="molecule type" value="Genomic_DNA"/>
</dbReference>
<dbReference type="Gene3D" id="1.10.287.1260">
    <property type="match status" value="1"/>
</dbReference>
<protein>
    <recommendedName>
        <fullName evidence="4">Small-conductance mechanosensitive ion channel</fullName>
    </recommendedName>
</protein>
<accession>A0A1G2LAJ1</accession>
<reference evidence="2 3" key="1">
    <citation type="journal article" date="2016" name="Nat. Commun.">
        <title>Thousands of microbial genomes shed light on interconnected biogeochemical processes in an aquifer system.</title>
        <authorList>
            <person name="Anantharaman K."/>
            <person name="Brown C.T."/>
            <person name="Hug L.A."/>
            <person name="Sharon I."/>
            <person name="Castelle C.J."/>
            <person name="Probst A.J."/>
            <person name="Thomas B.C."/>
            <person name="Singh A."/>
            <person name="Wilkins M.J."/>
            <person name="Karaoz U."/>
            <person name="Brodie E.L."/>
            <person name="Williams K.H."/>
            <person name="Hubbard S.S."/>
            <person name="Banfield J.F."/>
        </authorList>
    </citation>
    <scope>NUCLEOTIDE SEQUENCE [LARGE SCALE GENOMIC DNA]</scope>
</reference>
<feature type="transmembrane region" description="Helical" evidence="1">
    <location>
        <begin position="82"/>
        <end position="104"/>
    </location>
</feature>
<feature type="transmembrane region" description="Helical" evidence="1">
    <location>
        <begin position="188"/>
        <end position="208"/>
    </location>
</feature>
<keyword evidence="1" id="KW-1133">Transmembrane helix</keyword>
<feature type="transmembrane region" description="Helical" evidence="1">
    <location>
        <begin position="155"/>
        <end position="176"/>
    </location>
</feature>
<evidence type="ECO:0000313" key="2">
    <source>
        <dbReference type="EMBL" id="OHA08590.1"/>
    </source>
</evidence>
<dbReference type="PANTHER" id="PTHR30221:SF1">
    <property type="entry name" value="SMALL-CONDUCTANCE MECHANOSENSITIVE CHANNEL"/>
    <property type="match status" value="1"/>
</dbReference>
<organism evidence="2 3">
    <name type="scientific">Candidatus Sungbacteria bacterium RIFCSPLOWO2_01_FULL_60_25</name>
    <dbReference type="NCBI Taxonomy" id="1802281"/>
    <lineage>
        <taxon>Bacteria</taxon>
        <taxon>Candidatus Sungiibacteriota</taxon>
    </lineage>
</organism>
<feature type="transmembrane region" description="Helical" evidence="1">
    <location>
        <begin position="116"/>
        <end position="134"/>
    </location>
</feature>
<keyword evidence="1" id="KW-0472">Membrane</keyword>
<dbReference type="Proteomes" id="UP000178977">
    <property type="component" value="Unassembled WGS sequence"/>
</dbReference>
<dbReference type="InterPro" id="IPR008910">
    <property type="entry name" value="MSC_TM_helix"/>
</dbReference>
<dbReference type="GO" id="GO:0008381">
    <property type="term" value="F:mechanosensitive monoatomic ion channel activity"/>
    <property type="evidence" value="ECO:0007669"/>
    <property type="project" value="InterPro"/>
</dbReference>
<evidence type="ECO:0008006" key="4">
    <source>
        <dbReference type="Google" id="ProtNLM"/>
    </source>
</evidence>
<proteinExistence type="predicted"/>
<dbReference type="Pfam" id="PF05552">
    <property type="entry name" value="MS_channel_1st_1"/>
    <property type="match status" value="2"/>
</dbReference>
<evidence type="ECO:0000313" key="3">
    <source>
        <dbReference type="Proteomes" id="UP000178977"/>
    </source>
</evidence>